<dbReference type="AlphaFoldDB" id="A0A381N9R1"/>
<keyword evidence="1" id="KW-0285">Flavoprotein</keyword>
<feature type="domain" description="HpaB/PvcC/4-BUDH C-terminal" evidence="5">
    <location>
        <begin position="282"/>
        <end position="480"/>
    </location>
</feature>
<dbReference type="Pfam" id="PF11794">
    <property type="entry name" value="HpaB_N"/>
    <property type="match status" value="1"/>
</dbReference>
<reference evidence="7" key="1">
    <citation type="submission" date="2018-05" db="EMBL/GenBank/DDBJ databases">
        <authorList>
            <person name="Lanie J.A."/>
            <person name="Ng W.-L."/>
            <person name="Kazmierczak K.M."/>
            <person name="Andrzejewski T.M."/>
            <person name="Davidsen T.M."/>
            <person name="Wayne K.J."/>
            <person name="Tettelin H."/>
            <person name="Glass J.I."/>
            <person name="Rusch D."/>
            <person name="Podicherti R."/>
            <person name="Tsui H.-C.T."/>
            <person name="Winkler M.E."/>
        </authorList>
    </citation>
    <scope>NUCLEOTIDE SEQUENCE</scope>
</reference>
<dbReference type="SUPFAM" id="SSF56645">
    <property type="entry name" value="Acyl-CoA dehydrogenase NM domain-like"/>
    <property type="match status" value="1"/>
</dbReference>
<keyword evidence="2" id="KW-0274">FAD</keyword>
<evidence type="ECO:0000256" key="4">
    <source>
        <dbReference type="SAM" id="MobiDB-lite"/>
    </source>
</evidence>
<organism evidence="7">
    <name type="scientific">marine metagenome</name>
    <dbReference type="NCBI Taxonomy" id="408172"/>
    <lineage>
        <taxon>unclassified sequences</taxon>
        <taxon>metagenomes</taxon>
        <taxon>ecological metagenomes</taxon>
    </lineage>
</organism>
<name>A0A381N9R1_9ZZZZ</name>
<evidence type="ECO:0008006" key="8">
    <source>
        <dbReference type="Google" id="ProtNLM"/>
    </source>
</evidence>
<dbReference type="Gene3D" id="2.40.110.10">
    <property type="entry name" value="Butyryl-CoA Dehydrogenase, subunit A, domain 2"/>
    <property type="match status" value="1"/>
</dbReference>
<dbReference type="InterPro" id="IPR012687">
    <property type="entry name" value="HpaB_Deino-type"/>
</dbReference>
<dbReference type="PIRSF" id="PIRSF000331">
    <property type="entry name" value="HpaA_HpaB"/>
    <property type="match status" value="1"/>
</dbReference>
<dbReference type="GO" id="GO:0016712">
    <property type="term" value="F:oxidoreductase activity, acting on paired donors, with incorporation or reduction of molecular oxygen, reduced flavin or flavoprotein as one donor, and incorporation of one atom of oxygen"/>
    <property type="evidence" value="ECO:0007669"/>
    <property type="project" value="InterPro"/>
</dbReference>
<keyword evidence="3" id="KW-0560">Oxidoreductase</keyword>
<evidence type="ECO:0000256" key="1">
    <source>
        <dbReference type="ARBA" id="ARBA00022630"/>
    </source>
</evidence>
<dbReference type="PANTHER" id="PTHR36117:SF3">
    <property type="entry name" value="4-HYDROXYPHENYLACETATE 3-MONOOXYGENASE-RELATED"/>
    <property type="match status" value="1"/>
</dbReference>
<dbReference type="InterPro" id="IPR009100">
    <property type="entry name" value="AcylCoA_DH/oxidase_NM_dom_sf"/>
</dbReference>
<accession>A0A381N9R1</accession>
<dbReference type="GO" id="GO:0016627">
    <property type="term" value="F:oxidoreductase activity, acting on the CH-CH group of donors"/>
    <property type="evidence" value="ECO:0007669"/>
    <property type="project" value="InterPro"/>
</dbReference>
<dbReference type="GO" id="GO:0010124">
    <property type="term" value="P:phenylacetate catabolic process"/>
    <property type="evidence" value="ECO:0007669"/>
    <property type="project" value="InterPro"/>
</dbReference>
<dbReference type="NCBIfam" id="TIGR02309">
    <property type="entry name" value="HpaB-1"/>
    <property type="match status" value="1"/>
</dbReference>
<dbReference type="InterPro" id="IPR046373">
    <property type="entry name" value="Acyl-CoA_Oxase/DH_mid-dom_sf"/>
</dbReference>
<evidence type="ECO:0000259" key="5">
    <source>
        <dbReference type="Pfam" id="PF03241"/>
    </source>
</evidence>
<dbReference type="InterPro" id="IPR024719">
    <property type="entry name" value="HpaB/PvcC/4-BUDH_C"/>
</dbReference>
<evidence type="ECO:0000256" key="3">
    <source>
        <dbReference type="ARBA" id="ARBA00023002"/>
    </source>
</evidence>
<dbReference type="Pfam" id="PF03241">
    <property type="entry name" value="HpaB"/>
    <property type="match status" value="1"/>
</dbReference>
<dbReference type="SUPFAM" id="SSF47203">
    <property type="entry name" value="Acyl-CoA dehydrogenase C-terminal domain-like"/>
    <property type="match status" value="1"/>
</dbReference>
<proteinExistence type="predicted"/>
<evidence type="ECO:0000256" key="2">
    <source>
        <dbReference type="ARBA" id="ARBA00022827"/>
    </source>
</evidence>
<feature type="region of interest" description="Disordered" evidence="4">
    <location>
        <begin position="1"/>
        <end position="34"/>
    </location>
</feature>
<evidence type="ECO:0000313" key="7">
    <source>
        <dbReference type="EMBL" id="SUZ51351.1"/>
    </source>
</evidence>
<dbReference type="PANTHER" id="PTHR36117">
    <property type="entry name" value="4-HYDROXYPHENYLACETATE 3-MONOOXYGENASE-RELATED"/>
    <property type="match status" value="1"/>
</dbReference>
<dbReference type="Gene3D" id="1.10.3140.10">
    <property type="entry name" value="4-hydroxybutyryl-coa dehydratase, domain 1"/>
    <property type="match status" value="1"/>
</dbReference>
<dbReference type="InterPro" id="IPR024674">
    <property type="entry name" value="HpaB/PvcC/4-BUDH_N"/>
</dbReference>
<dbReference type="InterPro" id="IPR036250">
    <property type="entry name" value="AcylCo_DH-like_C"/>
</dbReference>
<protein>
    <recommendedName>
        <fullName evidence="8">4-hydroxyphenylacetate 3-monooxygenase, oxygenase component</fullName>
    </recommendedName>
</protein>
<dbReference type="Gene3D" id="1.20.140.10">
    <property type="entry name" value="Butyryl-CoA Dehydrogenase, subunit A, domain 3"/>
    <property type="match status" value="1"/>
</dbReference>
<dbReference type="InterPro" id="IPR004925">
    <property type="entry name" value="HpaB/PvcC/4-BUDH"/>
</dbReference>
<feature type="domain" description="HpaB/PvcC/4-BUDH N-terminal" evidence="6">
    <location>
        <begin position="5"/>
        <end position="275"/>
    </location>
</feature>
<gene>
    <name evidence="7" type="ORF">METZ01_LOCUS4205</name>
</gene>
<dbReference type="EMBL" id="UINC01000220">
    <property type="protein sequence ID" value="SUZ51351.1"/>
    <property type="molecule type" value="Genomic_DNA"/>
</dbReference>
<evidence type="ECO:0000259" key="6">
    <source>
        <dbReference type="Pfam" id="PF11794"/>
    </source>
</evidence>
<dbReference type="GO" id="GO:0050660">
    <property type="term" value="F:flavin adenine dinucleotide binding"/>
    <property type="evidence" value="ECO:0007669"/>
    <property type="project" value="InterPro"/>
</dbReference>
<sequence length="483" mass="54638">MPARTGKQYMDGLSERPPNLYMSGKRVKDPTTEPGLMGGIKTLARLYDLQHDPKVGEQMTYESPTTGDQVGLSFLTPRTHEDLDRRREMMRNWAKITCGMMGRTPDFLNVSLMSMAAAGRYFGQNRPDFEQNIQNYYEMVREKDLVLTHTLVNIQRNRSGAATALDDSLDLALSVVKETDEGITVHGARVLATLPIADEIAVYPARSHRLPTGAPGRTSFAFAVPCDAPGLKFQCREPFDLERSSFDHPLGSRFEEMDALAFFDNVMVPWERVFLYGDVDMCNNMSLRTHQFLHSGHQVVTKNVVKCEFVLGLANLMVNTLGSQEMPQVHGMMAEIIENLEITKALLRAAEADAELDEWGVMCPVDISLMVARQQFIKMYPRMGEILHLLGSSSLMALPTEDDFEGPIADDIATYLETDFSSAKDRVRLFRLAWDTCCSAFGSRQILYERFFQGDRDRNVVLMNNRYDKEPMSQFVLDFLSQE</sequence>